<dbReference type="PROSITE" id="PS00018">
    <property type="entry name" value="EF_HAND_1"/>
    <property type="match status" value="1"/>
</dbReference>
<organism evidence="2 3">
    <name type="scientific">Botrimarina hoheduenensis</name>
    <dbReference type="NCBI Taxonomy" id="2528000"/>
    <lineage>
        <taxon>Bacteria</taxon>
        <taxon>Pseudomonadati</taxon>
        <taxon>Planctomycetota</taxon>
        <taxon>Planctomycetia</taxon>
        <taxon>Pirellulales</taxon>
        <taxon>Lacipirellulaceae</taxon>
        <taxon>Botrimarina</taxon>
    </lineage>
</organism>
<dbReference type="EMBL" id="SJPH01000009">
    <property type="protein sequence ID" value="TWT41334.1"/>
    <property type="molecule type" value="Genomic_DNA"/>
</dbReference>
<dbReference type="AlphaFoldDB" id="A0A5C5VRR3"/>
<proteinExistence type="predicted"/>
<feature type="chain" id="PRO_5022761631" description="Dockerin domain-containing protein" evidence="1">
    <location>
        <begin position="18"/>
        <end position="380"/>
    </location>
</feature>
<dbReference type="GO" id="GO:0016788">
    <property type="term" value="F:hydrolase activity, acting on ester bonds"/>
    <property type="evidence" value="ECO:0007669"/>
    <property type="project" value="UniProtKB-ARBA"/>
</dbReference>
<protein>
    <recommendedName>
        <fullName evidence="4">Dockerin domain-containing protein</fullName>
    </recommendedName>
</protein>
<name>A0A5C5VRR3_9BACT</name>
<keyword evidence="3" id="KW-1185">Reference proteome</keyword>
<dbReference type="InterPro" id="IPR018247">
    <property type="entry name" value="EF_Hand_1_Ca_BS"/>
</dbReference>
<dbReference type="OrthoDB" id="286964at2"/>
<keyword evidence="1" id="KW-0732">Signal</keyword>
<comment type="caution">
    <text evidence="2">The sequence shown here is derived from an EMBL/GenBank/DDBJ whole genome shotgun (WGS) entry which is preliminary data.</text>
</comment>
<evidence type="ECO:0000313" key="2">
    <source>
        <dbReference type="EMBL" id="TWT41334.1"/>
    </source>
</evidence>
<dbReference type="SUPFAM" id="SSF52266">
    <property type="entry name" value="SGNH hydrolase"/>
    <property type="match status" value="1"/>
</dbReference>
<evidence type="ECO:0000313" key="3">
    <source>
        <dbReference type="Proteomes" id="UP000318995"/>
    </source>
</evidence>
<sequence length="380" mass="40146" precursor="true">MLASLRWLVLSGVIAHAATGALASGDTLRVLMVGNSFTQGNSSAPATYADLQGFFDASPTVNGAVINRSEGGATLRSHAEPDGATVALLVANAGFYDVIVLQERSDRPGRAIKFGGAQLTGLEEGGPVLIEDYIRVHQPQAEVVLFSTWARHPSLEPATDDDLATWFNDNPVEMQLFTNLGYEHIRSSSPAGDLSDITKIAPVGDAWRRWYDAYGYLDLASALHDTDGSHQNSLGSYLAAAVLFESITGERVTGSGYLGGVGSLPGGVDLAFRLQQNASATVRLVDLAGDYNADGHVDAADYTAWRDHVGAPAGALPNDADGGVIALAQYRTWRENYGRSSASVIVLVPEPSTAGALLVLLAAILGGCIDFADFRPWLSR</sequence>
<dbReference type="Proteomes" id="UP000318995">
    <property type="component" value="Unassembled WGS sequence"/>
</dbReference>
<dbReference type="InterPro" id="IPR036514">
    <property type="entry name" value="SGNH_hydro_sf"/>
</dbReference>
<reference evidence="2 3" key="1">
    <citation type="submission" date="2019-02" db="EMBL/GenBank/DDBJ databases">
        <title>Deep-cultivation of Planctomycetes and their phenomic and genomic characterization uncovers novel biology.</title>
        <authorList>
            <person name="Wiegand S."/>
            <person name="Jogler M."/>
            <person name="Boedeker C."/>
            <person name="Pinto D."/>
            <person name="Vollmers J."/>
            <person name="Rivas-Marin E."/>
            <person name="Kohn T."/>
            <person name="Peeters S.H."/>
            <person name="Heuer A."/>
            <person name="Rast P."/>
            <person name="Oberbeckmann S."/>
            <person name="Bunk B."/>
            <person name="Jeske O."/>
            <person name="Meyerdierks A."/>
            <person name="Storesund J.E."/>
            <person name="Kallscheuer N."/>
            <person name="Luecker S."/>
            <person name="Lage O.M."/>
            <person name="Pohl T."/>
            <person name="Merkel B.J."/>
            <person name="Hornburger P."/>
            <person name="Mueller R.-W."/>
            <person name="Bruemmer F."/>
            <person name="Labrenz M."/>
            <person name="Spormann A.M."/>
            <person name="Op Den Camp H."/>
            <person name="Overmann J."/>
            <person name="Amann R."/>
            <person name="Jetten M.S.M."/>
            <person name="Mascher T."/>
            <person name="Medema M.H."/>
            <person name="Devos D.P."/>
            <person name="Kaster A.-K."/>
            <person name="Ovreas L."/>
            <person name="Rohde M."/>
            <person name="Galperin M.Y."/>
            <person name="Jogler C."/>
        </authorList>
    </citation>
    <scope>NUCLEOTIDE SEQUENCE [LARGE SCALE GENOMIC DNA]</scope>
    <source>
        <strain evidence="2 3">Pla111</strain>
    </source>
</reference>
<accession>A0A5C5VRR3</accession>
<evidence type="ECO:0008006" key="4">
    <source>
        <dbReference type="Google" id="ProtNLM"/>
    </source>
</evidence>
<evidence type="ECO:0000256" key="1">
    <source>
        <dbReference type="SAM" id="SignalP"/>
    </source>
</evidence>
<dbReference type="Gene3D" id="3.40.50.1110">
    <property type="entry name" value="SGNH hydrolase"/>
    <property type="match status" value="1"/>
</dbReference>
<gene>
    <name evidence="2" type="ORF">Pla111_30480</name>
</gene>
<dbReference type="RefSeq" id="WP_146575258.1">
    <property type="nucleotide sequence ID" value="NZ_SJPH01000009.1"/>
</dbReference>
<feature type="signal peptide" evidence="1">
    <location>
        <begin position="1"/>
        <end position="17"/>
    </location>
</feature>